<reference evidence="2 3" key="2">
    <citation type="submission" date="2018-11" db="EMBL/GenBank/DDBJ databases">
        <authorList>
            <consortium name="Pathogen Informatics"/>
        </authorList>
    </citation>
    <scope>NUCLEOTIDE SEQUENCE [LARGE SCALE GENOMIC DNA]</scope>
</reference>
<comment type="similarity">
    <text evidence="1">Belongs to the FAM136 family.</text>
</comment>
<reference evidence="4" key="1">
    <citation type="submission" date="2016-06" db="UniProtKB">
        <authorList>
            <consortium name="WormBaseParasite"/>
        </authorList>
    </citation>
    <scope>IDENTIFICATION</scope>
</reference>
<dbReference type="InterPro" id="IPR008560">
    <property type="entry name" value="DUF842_euk"/>
</dbReference>
<dbReference type="Proteomes" id="UP000271098">
    <property type="component" value="Unassembled WGS sequence"/>
</dbReference>
<protein>
    <submittedName>
        <fullName evidence="4">Protein FAM136A</fullName>
    </submittedName>
</protein>
<sequence length="159" mass="18500">MLSCSSSCYDMDFKTNRDIVADCIEHCNKPVRNISNFMQNELDTLQCLCEFQAQLNRCALTCYDKAYQKYGPDPATYNATEKKAYNKQIERFVTFVGLPLHVKQRHACEVNLPNSRIKIVKREHDCNNFSCICACVDDHIKLLPNIRKRIVDTIKREKE</sequence>
<organism evidence="4">
    <name type="scientific">Gongylonema pulchrum</name>
    <dbReference type="NCBI Taxonomy" id="637853"/>
    <lineage>
        <taxon>Eukaryota</taxon>
        <taxon>Metazoa</taxon>
        <taxon>Ecdysozoa</taxon>
        <taxon>Nematoda</taxon>
        <taxon>Chromadorea</taxon>
        <taxon>Rhabditida</taxon>
        <taxon>Spirurina</taxon>
        <taxon>Spiruromorpha</taxon>
        <taxon>Spiruroidea</taxon>
        <taxon>Gongylonematidae</taxon>
        <taxon>Gongylonema</taxon>
    </lineage>
</organism>
<evidence type="ECO:0000313" key="3">
    <source>
        <dbReference type="Proteomes" id="UP000271098"/>
    </source>
</evidence>
<dbReference type="OrthoDB" id="9975421at2759"/>
<keyword evidence="3" id="KW-1185">Reference proteome</keyword>
<dbReference type="Pfam" id="PF05811">
    <property type="entry name" value="DUF842"/>
    <property type="match status" value="1"/>
</dbReference>
<evidence type="ECO:0000313" key="2">
    <source>
        <dbReference type="EMBL" id="VDN47963.1"/>
    </source>
</evidence>
<evidence type="ECO:0000313" key="4">
    <source>
        <dbReference type="WBParaSite" id="GPUH_0002671701-mRNA-1"/>
    </source>
</evidence>
<name>A0A183F0E6_9BILA</name>
<dbReference type="EMBL" id="UYRT01113047">
    <property type="protein sequence ID" value="VDN47963.1"/>
    <property type="molecule type" value="Genomic_DNA"/>
</dbReference>
<gene>
    <name evidence="2" type="ORF">GPUH_LOCUS26686</name>
</gene>
<dbReference type="AlphaFoldDB" id="A0A183F0E6"/>
<dbReference type="WBParaSite" id="GPUH_0002671701-mRNA-1">
    <property type="protein sequence ID" value="GPUH_0002671701-mRNA-1"/>
    <property type="gene ID" value="GPUH_0002671701"/>
</dbReference>
<proteinExistence type="inferred from homology"/>
<accession>A0A183F0E6</accession>
<dbReference type="PANTHER" id="PTHR21096">
    <property type="entry name" value="PROTEIN FAM136A"/>
    <property type="match status" value="1"/>
</dbReference>
<evidence type="ECO:0000256" key="1">
    <source>
        <dbReference type="ARBA" id="ARBA00009952"/>
    </source>
</evidence>
<dbReference type="PANTHER" id="PTHR21096:SF0">
    <property type="entry name" value="PROTEIN FAM136A"/>
    <property type="match status" value="1"/>
</dbReference>
<dbReference type="GO" id="GO:0005737">
    <property type="term" value="C:cytoplasm"/>
    <property type="evidence" value="ECO:0007669"/>
    <property type="project" value="TreeGrafter"/>
</dbReference>